<keyword evidence="4" id="KW-1185">Reference proteome</keyword>
<dbReference type="AlphaFoldDB" id="A0A4Y2IVV9"/>
<dbReference type="Gene3D" id="3.30.420.10">
    <property type="entry name" value="Ribonuclease H-like superfamily/Ribonuclease H"/>
    <property type="match status" value="1"/>
</dbReference>
<evidence type="ECO:0000256" key="1">
    <source>
        <dbReference type="SAM" id="MobiDB-lite"/>
    </source>
</evidence>
<evidence type="ECO:0000313" key="4">
    <source>
        <dbReference type="Proteomes" id="UP000499080"/>
    </source>
</evidence>
<dbReference type="GO" id="GO:0003676">
    <property type="term" value="F:nucleic acid binding"/>
    <property type="evidence" value="ECO:0007669"/>
    <property type="project" value="InterPro"/>
</dbReference>
<protein>
    <recommendedName>
        <fullName evidence="5">Mariner Mos1 transposase</fullName>
    </recommendedName>
</protein>
<dbReference type="PANTHER" id="PTHR46060:SF1">
    <property type="entry name" value="MARINER MOS1 TRANSPOSASE-LIKE PROTEIN"/>
    <property type="match status" value="1"/>
</dbReference>
<sequence length="97" mass="11118">MGKECVRIRRKRLGMLSDGVIHLHDNTRPQTARKAQNLLQKLKWEVWSHSLYSPDLAPSEYLLFPKLKEHLSGTRSPQIQLPRIGSMGGDVISTQRD</sequence>
<dbReference type="Proteomes" id="UP000499080">
    <property type="component" value="Unassembled WGS sequence"/>
</dbReference>
<comment type="caution">
    <text evidence="3">The sequence shown here is derived from an EMBL/GenBank/DDBJ whole genome shotgun (WGS) entry which is preliminary data.</text>
</comment>
<name>A0A4Y2IVV9_ARAVE</name>
<proteinExistence type="predicted"/>
<organism evidence="3 4">
    <name type="scientific">Araneus ventricosus</name>
    <name type="common">Orbweaver spider</name>
    <name type="synonym">Epeira ventricosa</name>
    <dbReference type="NCBI Taxonomy" id="182803"/>
    <lineage>
        <taxon>Eukaryota</taxon>
        <taxon>Metazoa</taxon>
        <taxon>Ecdysozoa</taxon>
        <taxon>Arthropoda</taxon>
        <taxon>Chelicerata</taxon>
        <taxon>Arachnida</taxon>
        <taxon>Araneae</taxon>
        <taxon>Araneomorphae</taxon>
        <taxon>Entelegynae</taxon>
        <taxon>Araneoidea</taxon>
        <taxon>Araneidae</taxon>
        <taxon>Araneus</taxon>
    </lineage>
</organism>
<dbReference type="InterPro" id="IPR036397">
    <property type="entry name" value="RNaseH_sf"/>
</dbReference>
<evidence type="ECO:0008006" key="5">
    <source>
        <dbReference type="Google" id="ProtNLM"/>
    </source>
</evidence>
<feature type="region of interest" description="Disordered" evidence="1">
    <location>
        <begin position="75"/>
        <end position="97"/>
    </location>
</feature>
<dbReference type="OrthoDB" id="10042427at2759"/>
<dbReference type="InterPro" id="IPR052709">
    <property type="entry name" value="Transposase-MT_Hybrid"/>
</dbReference>
<dbReference type="EMBL" id="BGPR01108169">
    <property type="protein sequence ID" value="GBM82017.1"/>
    <property type="molecule type" value="Genomic_DNA"/>
</dbReference>
<evidence type="ECO:0000313" key="2">
    <source>
        <dbReference type="EMBL" id="GBM82017.1"/>
    </source>
</evidence>
<gene>
    <name evidence="2" type="ORF">AVEN_117711_1</name>
    <name evidence="3" type="ORF">AVEN_204026_1</name>
</gene>
<dbReference type="EMBL" id="BGPR01108177">
    <property type="protein sequence ID" value="GBM82038.1"/>
    <property type="molecule type" value="Genomic_DNA"/>
</dbReference>
<reference evidence="3 4" key="1">
    <citation type="journal article" date="2019" name="Sci. Rep.">
        <title>Orb-weaving spider Araneus ventricosus genome elucidates the spidroin gene catalogue.</title>
        <authorList>
            <person name="Kono N."/>
            <person name="Nakamura H."/>
            <person name="Ohtoshi R."/>
            <person name="Moran D.A.P."/>
            <person name="Shinohara A."/>
            <person name="Yoshida Y."/>
            <person name="Fujiwara M."/>
            <person name="Mori M."/>
            <person name="Tomita M."/>
            <person name="Arakawa K."/>
        </authorList>
    </citation>
    <scope>NUCLEOTIDE SEQUENCE [LARGE SCALE GENOMIC DNA]</scope>
</reference>
<evidence type="ECO:0000313" key="3">
    <source>
        <dbReference type="EMBL" id="GBM82038.1"/>
    </source>
</evidence>
<accession>A0A4Y2IVV9</accession>
<dbReference type="PANTHER" id="PTHR46060">
    <property type="entry name" value="MARINER MOS1 TRANSPOSASE-LIKE PROTEIN"/>
    <property type="match status" value="1"/>
</dbReference>